<comment type="caution">
    <text evidence="3">The sequence shown here is derived from an EMBL/GenBank/DDBJ whole genome shotgun (WGS) entry which is preliminary data.</text>
</comment>
<organism evidence="3 4">
    <name type="scientific">Flavobacterium celericrescens</name>
    <dbReference type="NCBI Taxonomy" id="2709780"/>
    <lineage>
        <taxon>Bacteria</taxon>
        <taxon>Pseudomonadati</taxon>
        <taxon>Bacteroidota</taxon>
        <taxon>Flavobacteriia</taxon>
        <taxon>Flavobacteriales</taxon>
        <taxon>Flavobacteriaceae</taxon>
        <taxon>Flavobacterium</taxon>
    </lineage>
</organism>
<dbReference type="InterPro" id="IPR021255">
    <property type="entry name" value="DUF2807"/>
</dbReference>
<feature type="signal peptide" evidence="1">
    <location>
        <begin position="1"/>
        <end position="21"/>
    </location>
</feature>
<feature type="domain" description="Putative auto-transporter adhesin head GIN" evidence="2">
    <location>
        <begin position="45"/>
        <end position="225"/>
    </location>
</feature>
<reference evidence="3 4" key="1">
    <citation type="submission" date="2020-02" db="EMBL/GenBank/DDBJ databases">
        <authorList>
            <person name="Chen W.-M."/>
        </authorList>
    </citation>
    <scope>NUCLEOTIDE SEQUENCE [LARGE SCALE GENOMIC DNA]</scope>
    <source>
        <strain evidence="3 4">TWA-26</strain>
    </source>
</reference>
<gene>
    <name evidence="3" type="ORF">G4L40_04460</name>
</gene>
<proteinExistence type="predicted"/>
<evidence type="ECO:0000313" key="3">
    <source>
        <dbReference type="EMBL" id="NHM03954.1"/>
    </source>
</evidence>
<accession>A0ABX0I9U8</accession>
<dbReference type="PROSITE" id="PS51257">
    <property type="entry name" value="PROKAR_LIPOPROTEIN"/>
    <property type="match status" value="1"/>
</dbReference>
<dbReference type="Proteomes" id="UP000761423">
    <property type="component" value="Unassembled WGS sequence"/>
</dbReference>
<keyword evidence="1" id="KW-0732">Signal</keyword>
<feature type="chain" id="PRO_5045302659" evidence="1">
    <location>
        <begin position="22"/>
        <end position="241"/>
    </location>
</feature>
<name>A0ABX0I9U8_9FLAO</name>
<evidence type="ECO:0000259" key="2">
    <source>
        <dbReference type="Pfam" id="PF10988"/>
    </source>
</evidence>
<evidence type="ECO:0000313" key="4">
    <source>
        <dbReference type="Proteomes" id="UP000761423"/>
    </source>
</evidence>
<protein>
    <submittedName>
        <fullName evidence="3">DUF2807 domain-containing protein</fullName>
    </submittedName>
</protein>
<keyword evidence="4" id="KW-1185">Reference proteome</keyword>
<sequence>MKTTFKILALFILVALTSCNANLNLGNGIDGSGNIITEKRTIDEAFDKISSSTGVTVIVEQGTPTDVEVETDDNLMQYVITKVENGTLIVKIEGNINTMSSIDVRVKMNSITGLEASSGSSITSKNTLKGNTIAVKSSSGSEIEALLEYENVSCESSSGSNITVSGKALKLETASSSGSEIDAKQLAANDVFAQSSSGSSTSVKPIVKLDAKASSGSSIYYVQTPKTIKKEETSGGSVEGN</sequence>
<evidence type="ECO:0000256" key="1">
    <source>
        <dbReference type="SAM" id="SignalP"/>
    </source>
</evidence>
<dbReference type="EMBL" id="JAAJBV010000002">
    <property type="protein sequence ID" value="NHM03954.1"/>
    <property type="molecule type" value="Genomic_DNA"/>
</dbReference>
<dbReference type="Pfam" id="PF10988">
    <property type="entry name" value="DUF2807"/>
    <property type="match status" value="1"/>
</dbReference>
<dbReference type="RefSeq" id="WP_166235947.1">
    <property type="nucleotide sequence ID" value="NZ_JAAJBV010000002.1"/>
</dbReference>
<dbReference type="Gene3D" id="2.160.20.120">
    <property type="match status" value="1"/>
</dbReference>